<evidence type="ECO:0000313" key="3">
    <source>
        <dbReference type="Proteomes" id="UP000287853"/>
    </source>
</evidence>
<name>A0A3S3SHN3_9BACT</name>
<feature type="signal peptide" evidence="1">
    <location>
        <begin position="1"/>
        <end position="29"/>
    </location>
</feature>
<dbReference type="Pfam" id="PF08757">
    <property type="entry name" value="CotH"/>
    <property type="match status" value="1"/>
</dbReference>
<dbReference type="InterPro" id="IPR014867">
    <property type="entry name" value="Spore_coat_CotH_CotH2/3/7"/>
</dbReference>
<sequence>MMKRMINIVRTEFISFVFLLLVFTHPASAENPKVDAEKLFDNNSIPVILLYISPTQWNYLLNNFNTNSSNDQYIQVNKFIFQPMKDGKASGTPETLSDIQLKLKGNTSRICPESGSNVCGPHATGYGVFHQANFKLKFKNPETGDKQYLYGYDKLDLKSFKGQMSKTREIYSFQTLGSLLDKTAEKQFTLAPHISHAHLYIAIQGDRNSENAYNSLDASQKCESGYYCYDFGYYEMLEPVNSKAYMKTRFGNTKGYMWKGNLQNVCFAGLNIDTRGSCDLQSFTKTIDKAGSTNCASGEPCDPSIPFGIKNEPWDGKNKYKPIYDYQGKEEHFDKALNIFAAFIYNLNFLSTSSSDGQVSPLENWIINGVPPKDWDNPFDPDNDITYTFDYQSFLTTMAFDVAIGNWDGYWFSKNNYALYFDKENKTVSFIPNDYDTVLGSIAGGTECGSVMGTTQMDTFGLNSGKLDKRPLINRLLKIPTFQDIYKQAVNRIESTIDQTIAGNYPRFVQQYQLICKNFKQTQGANCSASDPKDYLCENPQYTNEGTDVTCDSDTYLTLPNQISGMNNIPLEAARGKIVADLPVWYGRQFYRLFSSTRYGTQKPTANFFLTTQFNIEKGYACE</sequence>
<proteinExistence type="predicted"/>
<dbReference type="Proteomes" id="UP000287853">
    <property type="component" value="Unassembled WGS sequence"/>
</dbReference>
<evidence type="ECO:0000313" key="2">
    <source>
        <dbReference type="EMBL" id="RWX42860.1"/>
    </source>
</evidence>
<accession>A0A3S3SHN3</accession>
<organism evidence="2 3">
    <name type="scientific">Candidatus Electrothrix aarhusensis</name>
    <dbReference type="NCBI Taxonomy" id="1859131"/>
    <lineage>
        <taxon>Bacteria</taxon>
        <taxon>Pseudomonadati</taxon>
        <taxon>Thermodesulfobacteriota</taxon>
        <taxon>Desulfobulbia</taxon>
        <taxon>Desulfobulbales</taxon>
        <taxon>Desulfobulbaceae</taxon>
        <taxon>Candidatus Electrothrix</taxon>
    </lineage>
</organism>
<protein>
    <submittedName>
        <fullName evidence="2">CotH protein</fullName>
    </submittedName>
</protein>
<keyword evidence="3" id="KW-1185">Reference proteome</keyword>
<evidence type="ECO:0000256" key="1">
    <source>
        <dbReference type="SAM" id="SignalP"/>
    </source>
</evidence>
<reference evidence="2 3" key="1">
    <citation type="submission" date="2017-01" db="EMBL/GenBank/DDBJ databases">
        <title>The cable genome- insights into the physiology and evolution of filamentous bacteria capable of sulfide oxidation via long distance electron transfer.</title>
        <authorList>
            <person name="Schreiber L."/>
            <person name="Bjerg J.T."/>
            <person name="Boggild A."/>
            <person name="Van De Vossenberg J."/>
            <person name="Meysman F."/>
            <person name="Nielsen L.P."/>
            <person name="Schramm A."/>
            <person name="Kjeldsen K.U."/>
        </authorList>
    </citation>
    <scope>NUCLEOTIDE SEQUENCE [LARGE SCALE GENOMIC DNA]</scope>
    <source>
        <strain evidence="2">MCF</strain>
    </source>
</reference>
<feature type="chain" id="PRO_5018735540" evidence="1">
    <location>
        <begin position="30"/>
        <end position="623"/>
    </location>
</feature>
<dbReference type="EMBL" id="MTKO01000140">
    <property type="protein sequence ID" value="RWX42860.1"/>
    <property type="molecule type" value="Genomic_DNA"/>
</dbReference>
<comment type="caution">
    <text evidence="2">The sequence shown here is derived from an EMBL/GenBank/DDBJ whole genome shotgun (WGS) entry which is preliminary data.</text>
</comment>
<gene>
    <name evidence="2" type="ORF">H206_03408</name>
</gene>
<keyword evidence="1" id="KW-0732">Signal</keyword>
<dbReference type="AlphaFoldDB" id="A0A3S3SHN3"/>